<evidence type="ECO:0000259" key="11">
    <source>
        <dbReference type="Pfam" id="PF10512"/>
    </source>
</evidence>
<reference evidence="12 13" key="2">
    <citation type="journal article" date="2010" name="Nucleic Acids Res.">
        <title>BeetleBase in 2010: revisions to provide comprehensive genomic information for Tribolium castaneum.</title>
        <authorList>
            <person name="Kim H.S."/>
            <person name="Murphy T."/>
            <person name="Xia J."/>
            <person name="Caragea D."/>
            <person name="Park Y."/>
            <person name="Beeman R.W."/>
            <person name="Lorenzen M.D."/>
            <person name="Butcher S."/>
            <person name="Manak J.R."/>
            <person name="Brown S.J."/>
        </authorList>
    </citation>
    <scope>GENOME REANNOTATION</scope>
    <source>
        <strain evidence="12 13">Georgia GA2</strain>
    </source>
</reference>
<dbReference type="InterPro" id="IPR046466">
    <property type="entry name" value="Borealin_C"/>
</dbReference>
<dbReference type="PANTHER" id="PTHR16040">
    <property type="entry name" value="AUSTRALIN, ISOFORM A-RELATED"/>
    <property type="match status" value="1"/>
</dbReference>
<dbReference type="FunCoup" id="D6WPZ6">
    <property type="interactions" value="16"/>
</dbReference>
<comment type="similarity">
    <text evidence="3">Belongs to the borealin family.</text>
</comment>
<evidence type="ECO:0000256" key="7">
    <source>
        <dbReference type="ARBA" id="ARBA00023242"/>
    </source>
</evidence>
<keyword evidence="7" id="KW-0539">Nucleus</keyword>
<accession>D6WPZ6</accession>
<dbReference type="GO" id="GO:0051301">
    <property type="term" value="P:cell division"/>
    <property type="evidence" value="ECO:0007669"/>
    <property type="project" value="UniProtKB-KW"/>
</dbReference>
<feature type="region of interest" description="Disordered" evidence="10">
    <location>
        <begin position="78"/>
        <end position="123"/>
    </location>
</feature>
<keyword evidence="5" id="KW-0132">Cell division</keyword>
<dbReference type="eggNOG" id="ENOG502SAXQ">
    <property type="taxonomic scope" value="Eukaryota"/>
</dbReference>
<keyword evidence="13" id="KW-1185">Reference proteome</keyword>
<dbReference type="InterPro" id="IPR018867">
    <property type="entry name" value="Cell_div_borealin"/>
</dbReference>
<dbReference type="GO" id="GO:0000775">
    <property type="term" value="C:chromosome, centromeric region"/>
    <property type="evidence" value="ECO:0000318"/>
    <property type="project" value="GO_Central"/>
</dbReference>
<dbReference type="Proteomes" id="UP000007266">
    <property type="component" value="Linkage group 7"/>
</dbReference>
<keyword evidence="4" id="KW-0158">Chromosome</keyword>
<name>D6WPZ6_TRICA</name>
<dbReference type="Pfam" id="PF10512">
    <property type="entry name" value="Borealin"/>
    <property type="match status" value="1"/>
</dbReference>
<comment type="subcellular location">
    <subcellularLocation>
        <location evidence="2">Chromosome</location>
        <location evidence="2">Centromere</location>
    </subcellularLocation>
    <subcellularLocation>
        <location evidence="1">Nucleus</location>
    </subcellularLocation>
</comment>
<organism evidence="12 13">
    <name type="scientific">Tribolium castaneum</name>
    <name type="common">Red flour beetle</name>
    <dbReference type="NCBI Taxonomy" id="7070"/>
    <lineage>
        <taxon>Eukaryota</taxon>
        <taxon>Metazoa</taxon>
        <taxon>Ecdysozoa</taxon>
        <taxon>Arthropoda</taxon>
        <taxon>Hexapoda</taxon>
        <taxon>Insecta</taxon>
        <taxon>Pterygota</taxon>
        <taxon>Neoptera</taxon>
        <taxon>Endopterygota</taxon>
        <taxon>Coleoptera</taxon>
        <taxon>Polyphaga</taxon>
        <taxon>Cucujiformia</taxon>
        <taxon>Tenebrionidae</taxon>
        <taxon>Tenebrionidae incertae sedis</taxon>
        <taxon>Tribolium</taxon>
    </lineage>
</organism>
<evidence type="ECO:0000256" key="2">
    <source>
        <dbReference type="ARBA" id="ARBA00004584"/>
    </source>
</evidence>
<dbReference type="GO" id="GO:0051233">
    <property type="term" value="C:spindle midzone"/>
    <property type="evidence" value="ECO:0000318"/>
    <property type="project" value="GO_Central"/>
</dbReference>
<keyword evidence="8" id="KW-0131">Cell cycle</keyword>
<feature type="compositionally biased region" description="Polar residues" evidence="10">
    <location>
        <begin position="114"/>
        <end position="123"/>
    </location>
</feature>
<gene>
    <name evidence="12" type="primary">AUGUSTUS-3.0.2_30702</name>
    <name evidence="12" type="ORF">TcasGA2_TC030702</name>
</gene>
<evidence type="ECO:0000256" key="8">
    <source>
        <dbReference type="ARBA" id="ARBA00023306"/>
    </source>
</evidence>
<feature type="domain" description="Borealin C-terminal" evidence="11">
    <location>
        <begin position="102"/>
        <end position="235"/>
    </location>
</feature>
<feature type="compositionally biased region" description="Polar residues" evidence="10">
    <location>
        <begin position="92"/>
        <end position="103"/>
    </location>
</feature>
<dbReference type="GO" id="GO:0000070">
    <property type="term" value="P:mitotic sister chromatid segregation"/>
    <property type="evidence" value="ECO:0000318"/>
    <property type="project" value="GO_Central"/>
</dbReference>
<evidence type="ECO:0000313" key="12">
    <source>
        <dbReference type="EMBL" id="EFA07677.2"/>
    </source>
</evidence>
<evidence type="ECO:0000256" key="10">
    <source>
        <dbReference type="SAM" id="MobiDB-lite"/>
    </source>
</evidence>
<dbReference type="InParanoid" id="D6WPZ6"/>
<evidence type="ECO:0000256" key="1">
    <source>
        <dbReference type="ARBA" id="ARBA00004123"/>
    </source>
</evidence>
<dbReference type="EMBL" id="KQ971354">
    <property type="protein sequence ID" value="EFA07677.2"/>
    <property type="molecule type" value="Genomic_DNA"/>
</dbReference>
<evidence type="ECO:0000256" key="3">
    <source>
        <dbReference type="ARBA" id="ARBA00009914"/>
    </source>
</evidence>
<keyword evidence="9" id="KW-0137">Centromere</keyword>
<sequence>MLKSIPSTFKQQIENFKMQFKADLKKTKLSIPRNLANKTMGELMERPPGWSGDSTVGGSVTQLMDATRTMTVTKSKLTKSNSFGDDEGYLTAESSKSTSGGRQSRTKNRVPKTTRISRSQSLRTKNVTEVYKTPAQRVPANSYGTVTPKVKPNTPQVLLRRPKQGEVALSLQGSPLLTGNVVTDNVANINIPLEDGRLFSIQPQRGLRVSQIPELDLETKRQLETLRDNLNKVCSLATTR</sequence>
<dbReference type="PANTHER" id="PTHR16040:SF7">
    <property type="entry name" value="AUSTRALIN, ISOFORM A-RELATED"/>
    <property type="match status" value="1"/>
</dbReference>
<dbReference type="GO" id="GO:0005634">
    <property type="term" value="C:nucleus"/>
    <property type="evidence" value="ECO:0007669"/>
    <property type="project" value="UniProtKB-SubCell"/>
</dbReference>
<dbReference type="HOGENOM" id="CLU_1385818_0_0_1"/>
<dbReference type="STRING" id="7070.D6WPZ6"/>
<evidence type="ECO:0000256" key="4">
    <source>
        <dbReference type="ARBA" id="ARBA00022454"/>
    </source>
</evidence>
<reference evidence="12 13" key="1">
    <citation type="journal article" date="2008" name="Nature">
        <title>The genome of the model beetle and pest Tribolium castaneum.</title>
        <authorList>
            <consortium name="Tribolium Genome Sequencing Consortium"/>
            <person name="Richards S."/>
            <person name="Gibbs R.A."/>
            <person name="Weinstock G.M."/>
            <person name="Brown S.J."/>
            <person name="Denell R."/>
            <person name="Beeman R.W."/>
            <person name="Gibbs R."/>
            <person name="Beeman R.W."/>
            <person name="Brown S.J."/>
            <person name="Bucher G."/>
            <person name="Friedrich M."/>
            <person name="Grimmelikhuijzen C.J."/>
            <person name="Klingler M."/>
            <person name="Lorenzen M."/>
            <person name="Richards S."/>
            <person name="Roth S."/>
            <person name="Schroder R."/>
            <person name="Tautz D."/>
            <person name="Zdobnov E.M."/>
            <person name="Muzny D."/>
            <person name="Gibbs R.A."/>
            <person name="Weinstock G.M."/>
            <person name="Attaway T."/>
            <person name="Bell S."/>
            <person name="Buhay C.J."/>
            <person name="Chandrabose M.N."/>
            <person name="Chavez D."/>
            <person name="Clerk-Blankenburg K.P."/>
            <person name="Cree A."/>
            <person name="Dao M."/>
            <person name="Davis C."/>
            <person name="Chacko J."/>
            <person name="Dinh H."/>
            <person name="Dugan-Rocha S."/>
            <person name="Fowler G."/>
            <person name="Garner T.T."/>
            <person name="Garnes J."/>
            <person name="Gnirke A."/>
            <person name="Hawes A."/>
            <person name="Hernandez J."/>
            <person name="Hines S."/>
            <person name="Holder M."/>
            <person name="Hume J."/>
            <person name="Jhangiani S.N."/>
            <person name="Joshi V."/>
            <person name="Khan Z.M."/>
            <person name="Jackson L."/>
            <person name="Kovar C."/>
            <person name="Kowis A."/>
            <person name="Lee S."/>
            <person name="Lewis L.R."/>
            <person name="Margolis J."/>
            <person name="Morgan M."/>
            <person name="Nazareth L.V."/>
            <person name="Nguyen N."/>
            <person name="Okwuonu G."/>
            <person name="Parker D."/>
            <person name="Richards S."/>
            <person name="Ruiz S.J."/>
            <person name="Santibanez J."/>
            <person name="Savard J."/>
            <person name="Scherer S.E."/>
            <person name="Schneider B."/>
            <person name="Sodergren E."/>
            <person name="Tautz D."/>
            <person name="Vattahil S."/>
            <person name="Villasana D."/>
            <person name="White C.S."/>
            <person name="Wright R."/>
            <person name="Park Y."/>
            <person name="Beeman R.W."/>
            <person name="Lord J."/>
            <person name="Oppert B."/>
            <person name="Lorenzen M."/>
            <person name="Brown S."/>
            <person name="Wang L."/>
            <person name="Savard J."/>
            <person name="Tautz D."/>
            <person name="Richards S."/>
            <person name="Weinstock G."/>
            <person name="Gibbs R.A."/>
            <person name="Liu Y."/>
            <person name="Worley K."/>
            <person name="Weinstock G."/>
            <person name="Elsik C.G."/>
            <person name="Reese J.T."/>
            <person name="Elhaik E."/>
            <person name="Landan G."/>
            <person name="Graur D."/>
            <person name="Arensburger P."/>
            <person name="Atkinson P."/>
            <person name="Beeman R.W."/>
            <person name="Beidler J."/>
            <person name="Brown S.J."/>
            <person name="Demuth J.P."/>
            <person name="Drury D.W."/>
            <person name="Du Y.Z."/>
            <person name="Fujiwara H."/>
            <person name="Lorenzen M."/>
            <person name="Maselli V."/>
            <person name="Osanai M."/>
            <person name="Park Y."/>
            <person name="Robertson H.M."/>
            <person name="Tu Z."/>
            <person name="Wang J.J."/>
            <person name="Wang S."/>
            <person name="Richards S."/>
            <person name="Song H."/>
            <person name="Zhang L."/>
            <person name="Sodergren E."/>
            <person name="Werner D."/>
            <person name="Stanke M."/>
            <person name="Morgenstern B."/>
            <person name="Solovyev V."/>
            <person name="Kosarev P."/>
            <person name="Brown G."/>
            <person name="Chen H.C."/>
            <person name="Ermolaeva O."/>
            <person name="Hlavina W."/>
            <person name="Kapustin Y."/>
            <person name="Kiryutin B."/>
            <person name="Kitts P."/>
            <person name="Maglott D."/>
            <person name="Pruitt K."/>
            <person name="Sapojnikov V."/>
            <person name="Souvorov A."/>
            <person name="Mackey A.J."/>
            <person name="Waterhouse R.M."/>
            <person name="Wyder S."/>
            <person name="Zdobnov E.M."/>
            <person name="Zdobnov E.M."/>
            <person name="Wyder S."/>
            <person name="Kriventseva E.V."/>
            <person name="Kadowaki T."/>
            <person name="Bork P."/>
            <person name="Aranda M."/>
            <person name="Bao R."/>
            <person name="Beermann A."/>
            <person name="Berns N."/>
            <person name="Bolognesi R."/>
            <person name="Bonneton F."/>
            <person name="Bopp D."/>
            <person name="Brown S.J."/>
            <person name="Bucher G."/>
            <person name="Butts T."/>
            <person name="Chaumot A."/>
            <person name="Denell R.E."/>
            <person name="Ferrier D.E."/>
            <person name="Friedrich M."/>
            <person name="Gordon C.M."/>
            <person name="Jindra M."/>
            <person name="Klingler M."/>
            <person name="Lan Q."/>
            <person name="Lattorff H.M."/>
            <person name="Laudet V."/>
            <person name="von Levetsow C."/>
            <person name="Liu Z."/>
            <person name="Lutz R."/>
            <person name="Lynch J.A."/>
            <person name="da Fonseca R.N."/>
            <person name="Posnien N."/>
            <person name="Reuter R."/>
            <person name="Roth S."/>
            <person name="Savard J."/>
            <person name="Schinko J.B."/>
            <person name="Schmitt C."/>
            <person name="Schoppmeier M."/>
            <person name="Schroder R."/>
            <person name="Shippy T.D."/>
            <person name="Simonnet F."/>
            <person name="Marques-Souza H."/>
            <person name="Tautz D."/>
            <person name="Tomoyasu Y."/>
            <person name="Trauner J."/>
            <person name="Van der Zee M."/>
            <person name="Vervoort M."/>
            <person name="Wittkopp N."/>
            <person name="Wimmer E.A."/>
            <person name="Yang X."/>
            <person name="Jones A.K."/>
            <person name="Sattelle D.B."/>
            <person name="Ebert P.R."/>
            <person name="Nelson D."/>
            <person name="Scott J.G."/>
            <person name="Beeman R.W."/>
            <person name="Muthukrishnan S."/>
            <person name="Kramer K.J."/>
            <person name="Arakane Y."/>
            <person name="Beeman R.W."/>
            <person name="Zhu Q."/>
            <person name="Hogenkamp D."/>
            <person name="Dixit R."/>
            <person name="Oppert B."/>
            <person name="Jiang H."/>
            <person name="Zou Z."/>
            <person name="Marshall J."/>
            <person name="Elpidina E."/>
            <person name="Vinokurov K."/>
            <person name="Oppert C."/>
            <person name="Zou Z."/>
            <person name="Evans J."/>
            <person name="Lu Z."/>
            <person name="Zhao P."/>
            <person name="Sumathipala N."/>
            <person name="Altincicek B."/>
            <person name="Vilcinskas A."/>
            <person name="Williams M."/>
            <person name="Hultmark D."/>
            <person name="Hetru C."/>
            <person name="Jiang H."/>
            <person name="Grimmelikhuijzen C.J."/>
            <person name="Hauser F."/>
            <person name="Cazzamali G."/>
            <person name="Williamson M."/>
            <person name="Park Y."/>
            <person name="Li B."/>
            <person name="Tanaka Y."/>
            <person name="Predel R."/>
            <person name="Neupert S."/>
            <person name="Schachtner J."/>
            <person name="Verleyen P."/>
            <person name="Raible F."/>
            <person name="Bork P."/>
            <person name="Friedrich M."/>
            <person name="Walden K.K."/>
            <person name="Robertson H.M."/>
            <person name="Angeli S."/>
            <person name="Foret S."/>
            <person name="Bucher G."/>
            <person name="Schuetz S."/>
            <person name="Maleszka R."/>
            <person name="Wimmer E.A."/>
            <person name="Beeman R.W."/>
            <person name="Lorenzen M."/>
            <person name="Tomoyasu Y."/>
            <person name="Miller S.C."/>
            <person name="Grossmann D."/>
            <person name="Bucher G."/>
        </authorList>
    </citation>
    <scope>NUCLEOTIDE SEQUENCE [LARGE SCALE GENOMIC DNA]</scope>
    <source>
        <strain evidence="12 13">Georgia GA2</strain>
    </source>
</reference>
<evidence type="ECO:0000256" key="6">
    <source>
        <dbReference type="ARBA" id="ARBA00022776"/>
    </source>
</evidence>
<protein>
    <recommendedName>
        <fullName evidence="11">Borealin C-terminal domain-containing protein</fullName>
    </recommendedName>
</protein>
<evidence type="ECO:0000256" key="9">
    <source>
        <dbReference type="ARBA" id="ARBA00023328"/>
    </source>
</evidence>
<keyword evidence="6" id="KW-0498">Mitosis</keyword>
<evidence type="ECO:0000256" key="5">
    <source>
        <dbReference type="ARBA" id="ARBA00022618"/>
    </source>
</evidence>
<dbReference type="AlphaFoldDB" id="D6WPZ6"/>
<evidence type="ECO:0000313" key="13">
    <source>
        <dbReference type="Proteomes" id="UP000007266"/>
    </source>
</evidence>
<dbReference type="GO" id="GO:0032133">
    <property type="term" value="C:chromosome passenger complex"/>
    <property type="evidence" value="ECO:0000318"/>
    <property type="project" value="GO_Central"/>
</dbReference>
<proteinExistence type="inferred from homology"/>